<feature type="region of interest" description="Disordered" evidence="1">
    <location>
        <begin position="217"/>
        <end position="256"/>
    </location>
</feature>
<reference evidence="3" key="2">
    <citation type="submission" date="2025-08" db="UniProtKB">
        <authorList>
            <consortium name="Ensembl"/>
        </authorList>
    </citation>
    <scope>IDENTIFICATION</scope>
</reference>
<dbReference type="Proteomes" id="UP000007303">
    <property type="component" value="Unassembled WGS sequence"/>
</dbReference>
<dbReference type="HOGENOM" id="CLU_002284_2_0_1"/>
<dbReference type="Pfam" id="PF12877">
    <property type="entry name" value="KIAA1549"/>
    <property type="match status" value="1"/>
</dbReference>
<dbReference type="InParanoid" id="H3CQT2"/>
<feature type="region of interest" description="Disordered" evidence="1">
    <location>
        <begin position="318"/>
        <end position="389"/>
    </location>
</feature>
<accession>H3CQT2</accession>
<organism evidence="3 4">
    <name type="scientific">Tetraodon nigroviridis</name>
    <name type="common">Spotted green pufferfish</name>
    <name type="synonym">Chelonodon nigroviridis</name>
    <dbReference type="NCBI Taxonomy" id="99883"/>
    <lineage>
        <taxon>Eukaryota</taxon>
        <taxon>Metazoa</taxon>
        <taxon>Chordata</taxon>
        <taxon>Craniata</taxon>
        <taxon>Vertebrata</taxon>
        <taxon>Euteleostomi</taxon>
        <taxon>Actinopterygii</taxon>
        <taxon>Neopterygii</taxon>
        <taxon>Teleostei</taxon>
        <taxon>Neoteleostei</taxon>
        <taxon>Acanthomorphata</taxon>
        <taxon>Eupercaria</taxon>
        <taxon>Tetraodontiformes</taxon>
        <taxon>Tetradontoidea</taxon>
        <taxon>Tetraodontidae</taxon>
        <taxon>Tetraodon</taxon>
    </lineage>
</organism>
<feature type="compositionally biased region" description="Low complexity" evidence="1">
    <location>
        <begin position="366"/>
        <end position="377"/>
    </location>
</feature>
<dbReference type="PANTHER" id="PTHR21590:SF3">
    <property type="entry name" value="UPF0606 PROTEIN KIAA1549L"/>
    <property type="match status" value="1"/>
</dbReference>
<sequence>TVIQDVDSASLETNYQSFASLMEQRLAELFLVAGRQGSQGSQMARFRRATTVAGYTVQMVNMRRLPGPKNPAEMTYYAKLNGSPITGASAAKTLSSLDSQTMALTLGHFVQVQAEPVVKTPPSNLWIMAILTPLFLLMVVIGMVAFIFCQKNRVIFKTGAFRTFRTRSKPVQGFDYAKKHMGRTGNETTSVTKETLALGLPVRDSLMSLSLEKKVHQDVTSIKRPPSADIHKGGGPNQGSQISTNQLSENSDERRLTQDLSTSQKCLTYLCLKQNNTFSACNEGQQLDTAGKKWSDPYDDHSGSLRLITIKPMTAQPTYSYPSSSSHSQDSVVVNGDANHGGLKQKSDIEHYRNKLRQKARRKGYGEVSLSESSSHGYSHRETQHSRHDNAIKEPMTAETEQCVPHVDATKYSHPREPTYWSRQSLSSPSPVETEMDMLVLRERSRRGIHNNGYD</sequence>
<evidence type="ECO:0000313" key="4">
    <source>
        <dbReference type="Proteomes" id="UP000007303"/>
    </source>
</evidence>
<keyword evidence="2" id="KW-0472">Membrane</keyword>
<dbReference type="PANTHER" id="PTHR21590">
    <property type="entry name" value="SEA DOMAIN-CONTAINING PROTEIN"/>
    <property type="match status" value="1"/>
</dbReference>
<dbReference type="InterPro" id="IPR024606">
    <property type="entry name" value="KIAA1549"/>
</dbReference>
<feature type="compositionally biased region" description="Polar residues" evidence="1">
    <location>
        <begin position="421"/>
        <end position="431"/>
    </location>
</feature>
<protein>
    <recommendedName>
        <fullName evidence="5">KIAA1549-like a</fullName>
    </recommendedName>
</protein>
<feature type="compositionally biased region" description="Low complexity" evidence="1">
    <location>
        <begin position="320"/>
        <end position="334"/>
    </location>
</feature>
<keyword evidence="4" id="KW-1185">Reference proteome</keyword>
<feature type="compositionally biased region" description="Basic and acidic residues" evidence="1">
    <location>
        <begin position="379"/>
        <end position="389"/>
    </location>
</feature>
<name>H3CQT2_TETNG</name>
<evidence type="ECO:0008006" key="5">
    <source>
        <dbReference type="Google" id="ProtNLM"/>
    </source>
</evidence>
<keyword evidence="2" id="KW-1133">Transmembrane helix</keyword>
<dbReference type="GeneTree" id="ENSGT00530000063472"/>
<feature type="region of interest" description="Disordered" evidence="1">
    <location>
        <begin position="411"/>
        <end position="433"/>
    </location>
</feature>
<feature type="transmembrane region" description="Helical" evidence="2">
    <location>
        <begin position="125"/>
        <end position="148"/>
    </location>
</feature>
<evidence type="ECO:0000256" key="2">
    <source>
        <dbReference type="SAM" id="Phobius"/>
    </source>
</evidence>
<evidence type="ECO:0000313" key="3">
    <source>
        <dbReference type="Ensembl" id="ENSTNIP00000010616.1"/>
    </source>
</evidence>
<dbReference type="Ensembl" id="ENSTNIT00000010797.1">
    <property type="protein sequence ID" value="ENSTNIP00000010616.1"/>
    <property type="gene ID" value="ENSTNIG00000007796.1"/>
</dbReference>
<proteinExistence type="predicted"/>
<reference evidence="3" key="3">
    <citation type="submission" date="2025-09" db="UniProtKB">
        <authorList>
            <consortium name="Ensembl"/>
        </authorList>
    </citation>
    <scope>IDENTIFICATION</scope>
</reference>
<feature type="compositionally biased region" description="Polar residues" evidence="1">
    <location>
        <begin position="238"/>
        <end position="249"/>
    </location>
</feature>
<evidence type="ECO:0000256" key="1">
    <source>
        <dbReference type="SAM" id="MobiDB-lite"/>
    </source>
</evidence>
<reference evidence="4" key="1">
    <citation type="journal article" date="2004" name="Nature">
        <title>Genome duplication in the teleost fish Tetraodon nigroviridis reveals the early vertebrate proto-karyotype.</title>
        <authorList>
            <person name="Jaillon O."/>
            <person name="Aury J.-M."/>
            <person name="Brunet F."/>
            <person name="Petit J.-L."/>
            <person name="Stange-Thomann N."/>
            <person name="Mauceli E."/>
            <person name="Bouneau L."/>
            <person name="Fischer C."/>
            <person name="Ozouf-Costaz C."/>
            <person name="Bernot A."/>
            <person name="Nicaud S."/>
            <person name="Jaffe D."/>
            <person name="Fisher S."/>
            <person name="Lutfalla G."/>
            <person name="Dossat C."/>
            <person name="Segurens B."/>
            <person name="Dasilva C."/>
            <person name="Salanoubat M."/>
            <person name="Levy M."/>
            <person name="Boudet N."/>
            <person name="Castellano S."/>
            <person name="Anthouard V."/>
            <person name="Jubin C."/>
            <person name="Castelli V."/>
            <person name="Katinka M."/>
            <person name="Vacherie B."/>
            <person name="Biemont C."/>
            <person name="Skalli Z."/>
            <person name="Cattolico L."/>
            <person name="Poulain J."/>
            <person name="De Berardinis V."/>
            <person name="Cruaud C."/>
            <person name="Duprat S."/>
            <person name="Brottier P."/>
            <person name="Coutanceau J.-P."/>
            <person name="Gouzy J."/>
            <person name="Parra G."/>
            <person name="Lardier G."/>
            <person name="Chapple C."/>
            <person name="McKernan K.J."/>
            <person name="McEwan P."/>
            <person name="Bosak S."/>
            <person name="Kellis M."/>
            <person name="Volff J.-N."/>
            <person name="Guigo R."/>
            <person name="Zody M.C."/>
            <person name="Mesirov J."/>
            <person name="Lindblad-Toh K."/>
            <person name="Birren B."/>
            <person name="Nusbaum C."/>
            <person name="Kahn D."/>
            <person name="Robinson-Rechavi M."/>
            <person name="Laudet V."/>
            <person name="Schachter V."/>
            <person name="Quetier F."/>
            <person name="Saurin W."/>
            <person name="Scarpelli C."/>
            <person name="Wincker P."/>
            <person name="Lander E.S."/>
            <person name="Weissenbach J."/>
            <person name="Roest Crollius H."/>
        </authorList>
    </citation>
    <scope>NUCLEOTIDE SEQUENCE [LARGE SCALE GENOMIC DNA]</scope>
</reference>
<dbReference type="AlphaFoldDB" id="H3CQT2"/>
<keyword evidence="2" id="KW-0812">Transmembrane</keyword>
<feature type="compositionally biased region" description="Basic residues" evidence="1">
    <location>
        <begin position="354"/>
        <end position="363"/>
    </location>
</feature>